<dbReference type="InParanoid" id="A0A1B1YRL1"/>
<feature type="domain" description="Response regulatory" evidence="15">
    <location>
        <begin position="498"/>
        <end position="611"/>
    </location>
</feature>
<evidence type="ECO:0000256" key="6">
    <source>
        <dbReference type="ARBA" id="ARBA00022741"/>
    </source>
</evidence>
<evidence type="ECO:0000259" key="15">
    <source>
        <dbReference type="PROSITE" id="PS50110"/>
    </source>
</evidence>
<gene>
    <name evidence="17" type="ORF">PG2T_03750</name>
</gene>
<keyword evidence="11" id="KW-0131">Cell cycle</keyword>
<dbReference type="Gene3D" id="6.10.340.10">
    <property type="match status" value="1"/>
</dbReference>
<dbReference type="Pfam" id="PF02518">
    <property type="entry name" value="HATPase_c"/>
    <property type="match status" value="1"/>
</dbReference>
<feature type="modified residue" description="4-aspartylphosphate" evidence="12">
    <location>
        <position position="547"/>
    </location>
</feature>
<dbReference type="Gene3D" id="3.40.50.2300">
    <property type="match status" value="2"/>
</dbReference>
<dbReference type="GO" id="GO:0009927">
    <property type="term" value="F:histidine phosphotransfer kinase activity"/>
    <property type="evidence" value="ECO:0007669"/>
    <property type="project" value="TreeGrafter"/>
</dbReference>
<evidence type="ECO:0000256" key="10">
    <source>
        <dbReference type="ARBA" id="ARBA00023136"/>
    </source>
</evidence>
<dbReference type="OrthoDB" id="9810730at2"/>
<keyword evidence="9" id="KW-0902">Two-component regulatory system</keyword>
<keyword evidence="13" id="KW-1133">Transmembrane helix</keyword>
<evidence type="ECO:0000313" key="17">
    <source>
        <dbReference type="EMBL" id="ANX03393.1"/>
    </source>
</evidence>
<evidence type="ECO:0000256" key="12">
    <source>
        <dbReference type="PROSITE-ProRule" id="PRU00169"/>
    </source>
</evidence>
<dbReference type="InterPro" id="IPR004358">
    <property type="entry name" value="Sig_transdc_His_kin-like_C"/>
</dbReference>
<name>A0A1B1YRL1_9GAMM</name>
<dbReference type="PROSITE" id="PS50109">
    <property type="entry name" value="HIS_KIN"/>
    <property type="match status" value="1"/>
</dbReference>
<evidence type="ECO:0000256" key="7">
    <source>
        <dbReference type="ARBA" id="ARBA00022777"/>
    </source>
</evidence>
<keyword evidence="6" id="KW-0547">Nucleotide-binding</keyword>
<keyword evidence="4 12" id="KW-0597">Phosphoprotein</keyword>
<evidence type="ECO:0000256" key="13">
    <source>
        <dbReference type="SAM" id="Phobius"/>
    </source>
</evidence>
<reference evidence="18" key="1">
    <citation type="submission" date="2016-03" db="EMBL/GenBank/DDBJ databases">
        <title>Complete genome sequence of Solimmundus cernigliae, representing a novel lineage of polycyclic aromatic hydrocarbon degraders within the Gammaproteobacteria.</title>
        <authorList>
            <person name="Singleton D.R."/>
            <person name="Dickey A.N."/>
            <person name="Scholl E.H."/>
            <person name="Wright F.A."/>
            <person name="Aitken M.D."/>
        </authorList>
    </citation>
    <scope>NUCLEOTIDE SEQUENCE [LARGE SCALE GENOMIC DNA]</scope>
    <source>
        <strain evidence="18">TR3.2</strain>
    </source>
</reference>
<dbReference type="InterPro" id="IPR003661">
    <property type="entry name" value="HisK_dim/P_dom"/>
</dbReference>
<dbReference type="GO" id="GO:0005524">
    <property type="term" value="F:ATP binding"/>
    <property type="evidence" value="ECO:0007669"/>
    <property type="project" value="UniProtKB-KW"/>
</dbReference>
<dbReference type="InterPro" id="IPR005467">
    <property type="entry name" value="His_kinase_dom"/>
</dbReference>
<dbReference type="InterPro" id="IPR036097">
    <property type="entry name" value="HisK_dim/P_sf"/>
</dbReference>
<dbReference type="GO" id="GO:0000155">
    <property type="term" value="F:phosphorelay sensor kinase activity"/>
    <property type="evidence" value="ECO:0007669"/>
    <property type="project" value="InterPro"/>
</dbReference>
<dbReference type="InterPro" id="IPR003660">
    <property type="entry name" value="HAMP_dom"/>
</dbReference>
<dbReference type="SMART" id="SM00304">
    <property type="entry name" value="HAMP"/>
    <property type="match status" value="1"/>
</dbReference>
<feature type="transmembrane region" description="Helical" evidence="13">
    <location>
        <begin position="155"/>
        <end position="176"/>
    </location>
</feature>
<dbReference type="SUPFAM" id="SSF55874">
    <property type="entry name" value="ATPase domain of HSP90 chaperone/DNA topoisomerase II/histidine kinase"/>
    <property type="match status" value="1"/>
</dbReference>
<feature type="domain" description="Response regulatory" evidence="15">
    <location>
        <begin position="618"/>
        <end position="740"/>
    </location>
</feature>
<sequence length="748" mass="81284">MTIAQRLLLSFGLILLLFGINVALALGAQFFRSNSVERIQDAAESQLLLARAALQLRALDPRSGAVEATPSAALDDTLTQLASRESLAGSTDLQALRKAVDELRSGTWSSHEASDPLLRRIRVHLAALQAAQQAHADAVAAQDASVERLTRQVSIANLLITGVLVVVVTLHFFVFLRRRVIQLNAGAQRIGGGDLTYRIPLEHDDELADVARGINQMAGQLQQAARSTEEARQAAEQANQLKSAFLANMSHELRTPMNAIIGYTEMLLEDLGDRADDPDAEQMVQDLERIRSSGKHLLALINDILDLSKIEAGKMELSLETFPVQALLTDVVDTVRPLVAKNSNTLVLQVPDDPGSMHADLTRLRQSLFNLLSNAAKFTDHGTITLGVELQAEGPRPRLRFSVTDTGIGMTEQQLGKVFEDFAQADSSTARRFGGTGLGLSISRRFCRMMGGDISVRSIAGVGSTFTIDLPVHVSETAAEDNAPTTQSTITAQQGGDLVLVIDDDPGMLELMGRLLNREGYRVVTASTGEEGLDIVKQLRPQAVVLDVLMPRTDGWSVLSSLKADDQTRAIPVIVLTMLDDSEMAFALGAADFMTKPVDRQQLAASLRRCGLVPQEGTVLVVDDDAQSRALTRRALADGSWQIMEANDGWQAFEVMQQRPPDLILLDWLMPGMGGLEFLTRLRAGEQDRVQTPVIVVTSQELADEEQLELDRYRALRISKSALTRGALQAQISIALQDVRPQARAAGG</sequence>
<dbReference type="CDD" id="cd06225">
    <property type="entry name" value="HAMP"/>
    <property type="match status" value="1"/>
</dbReference>
<comment type="catalytic activity">
    <reaction evidence="1">
        <text>ATP + protein L-histidine = ADP + protein N-phospho-L-histidine.</text>
        <dbReference type="EC" id="2.7.13.3"/>
    </reaction>
</comment>
<dbReference type="InterPro" id="IPR036890">
    <property type="entry name" value="HATPase_C_sf"/>
</dbReference>
<dbReference type="Gene3D" id="1.10.287.130">
    <property type="match status" value="1"/>
</dbReference>
<dbReference type="CDD" id="cd16922">
    <property type="entry name" value="HATPase_EvgS-ArcB-TorS-like"/>
    <property type="match status" value="1"/>
</dbReference>
<evidence type="ECO:0000256" key="4">
    <source>
        <dbReference type="ARBA" id="ARBA00022553"/>
    </source>
</evidence>
<dbReference type="PROSITE" id="PS50885">
    <property type="entry name" value="HAMP"/>
    <property type="match status" value="1"/>
</dbReference>
<dbReference type="Pfam" id="PF00672">
    <property type="entry name" value="HAMP"/>
    <property type="match status" value="1"/>
</dbReference>
<dbReference type="RefSeq" id="WP_068802892.1">
    <property type="nucleotide sequence ID" value="NZ_CP014671.1"/>
</dbReference>
<dbReference type="InterPro" id="IPR001789">
    <property type="entry name" value="Sig_transdc_resp-reg_receiver"/>
</dbReference>
<feature type="domain" description="Histidine kinase" evidence="14">
    <location>
        <begin position="248"/>
        <end position="474"/>
    </location>
</feature>
<evidence type="ECO:0000256" key="2">
    <source>
        <dbReference type="ARBA" id="ARBA00004370"/>
    </source>
</evidence>
<evidence type="ECO:0000313" key="18">
    <source>
        <dbReference type="Proteomes" id="UP000092952"/>
    </source>
</evidence>
<dbReference type="STRING" id="1810504.PG2T_03750"/>
<evidence type="ECO:0000256" key="1">
    <source>
        <dbReference type="ARBA" id="ARBA00000085"/>
    </source>
</evidence>
<evidence type="ECO:0000256" key="8">
    <source>
        <dbReference type="ARBA" id="ARBA00022840"/>
    </source>
</evidence>
<keyword evidence="7" id="KW-0418">Kinase</keyword>
<dbReference type="SMART" id="SM00448">
    <property type="entry name" value="REC"/>
    <property type="match status" value="2"/>
</dbReference>
<dbReference type="Proteomes" id="UP000092952">
    <property type="component" value="Chromosome"/>
</dbReference>
<dbReference type="PROSITE" id="PS50110">
    <property type="entry name" value="RESPONSE_REGULATORY"/>
    <property type="match status" value="2"/>
</dbReference>
<dbReference type="EMBL" id="CP014671">
    <property type="protein sequence ID" value="ANX03393.1"/>
    <property type="molecule type" value="Genomic_DNA"/>
</dbReference>
<dbReference type="Pfam" id="PF00072">
    <property type="entry name" value="Response_reg"/>
    <property type="match status" value="2"/>
</dbReference>
<dbReference type="FunFam" id="1.10.287.130:FF:000038">
    <property type="entry name" value="Sensory transduction histidine kinase"/>
    <property type="match status" value="1"/>
</dbReference>
<dbReference type="SMART" id="SM00387">
    <property type="entry name" value="HATPase_c"/>
    <property type="match status" value="1"/>
</dbReference>
<dbReference type="Pfam" id="PF00512">
    <property type="entry name" value="HisKA"/>
    <property type="match status" value="1"/>
</dbReference>
<comment type="subcellular location">
    <subcellularLocation>
        <location evidence="2">Membrane</location>
    </subcellularLocation>
</comment>
<dbReference type="SUPFAM" id="SSF158472">
    <property type="entry name" value="HAMP domain-like"/>
    <property type="match status" value="1"/>
</dbReference>
<dbReference type="InterPro" id="IPR011006">
    <property type="entry name" value="CheY-like_superfamily"/>
</dbReference>
<keyword evidence="5" id="KW-0808">Transferase</keyword>
<evidence type="ECO:0000256" key="3">
    <source>
        <dbReference type="ARBA" id="ARBA00012438"/>
    </source>
</evidence>
<feature type="domain" description="HAMP" evidence="16">
    <location>
        <begin position="174"/>
        <end position="226"/>
    </location>
</feature>
<dbReference type="PANTHER" id="PTHR43047:SF72">
    <property type="entry name" value="OSMOSENSING HISTIDINE PROTEIN KINASE SLN1"/>
    <property type="match status" value="1"/>
</dbReference>
<dbReference type="KEGG" id="gbi:PG2T_03750"/>
<dbReference type="SMART" id="SM00388">
    <property type="entry name" value="HisKA"/>
    <property type="match status" value="1"/>
</dbReference>
<dbReference type="CDD" id="cd00082">
    <property type="entry name" value="HisKA"/>
    <property type="match status" value="1"/>
</dbReference>
<protein>
    <recommendedName>
        <fullName evidence="3">histidine kinase</fullName>
        <ecNumber evidence="3">2.7.13.3</ecNumber>
    </recommendedName>
</protein>
<dbReference type="PANTHER" id="PTHR43047">
    <property type="entry name" value="TWO-COMPONENT HISTIDINE PROTEIN KINASE"/>
    <property type="match status" value="1"/>
</dbReference>
<dbReference type="EC" id="2.7.13.3" evidence="3"/>
<evidence type="ECO:0000259" key="16">
    <source>
        <dbReference type="PROSITE" id="PS50885"/>
    </source>
</evidence>
<feature type="modified residue" description="4-aspartylphosphate" evidence="12">
    <location>
        <position position="667"/>
    </location>
</feature>
<dbReference type="FunCoup" id="A0A1B1YRL1">
    <property type="interactions" value="253"/>
</dbReference>
<dbReference type="CDD" id="cd17546">
    <property type="entry name" value="REC_hyHK_CKI1_RcsC-like"/>
    <property type="match status" value="1"/>
</dbReference>
<evidence type="ECO:0000256" key="9">
    <source>
        <dbReference type="ARBA" id="ARBA00023012"/>
    </source>
</evidence>
<dbReference type="SUPFAM" id="SSF52172">
    <property type="entry name" value="CheY-like"/>
    <property type="match status" value="2"/>
</dbReference>
<dbReference type="Gene3D" id="3.30.565.10">
    <property type="entry name" value="Histidine kinase-like ATPase, C-terminal domain"/>
    <property type="match status" value="1"/>
</dbReference>
<dbReference type="GO" id="GO:0005886">
    <property type="term" value="C:plasma membrane"/>
    <property type="evidence" value="ECO:0007669"/>
    <property type="project" value="TreeGrafter"/>
</dbReference>
<keyword evidence="10 13" id="KW-0472">Membrane</keyword>
<evidence type="ECO:0000256" key="5">
    <source>
        <dbReference type="ARBA" id="ARBA00022679"/>
    </source>
</evidence>
<evidence type="ECO:0000259" key="14">
    <source>
        <dbReference type="PROSITE" id="PS50109"/>
    </source>
</evidence>
<dbReference type="PRINTS" id="PR00344">
    <property type="entry name" value="BCTRLSENSOR"/>
</dbReference>
<dbReference type="FunFam" id="3.30.565.10:FF:000010">
    <property type="entry name" value="Sensor histidine kinase RcsC"/>
    <property type="match status" value="1"/>
</dbReference>
<dbReference type="AlphaFoldDB" id="A0A1B1YRL1"/>
<organism evidence="17 18">
    <name type="scientific">Immundisolibacter cernigliae</name>
    <dbReference type="NCBI Taxonomy" id="1810504"/>
    <lineage>
        <taxon>Bacteria</taxon>
        <taxon>Pseudomonadati</taxon>
        <taxon>Pseudomonadota</taxon>
        <taxon>Gammaproteobacteria</taxon>
        <taxon>Immundisolibacterales</taxon>
        <taxon>Immundisolibacteraceae</taxon>
        <taxon>Immundisolibacter</taxon>
    </lineage>
</organism>
<keyword evidence="18" id="KW-1185">Reference proteome</keyword>
<dbReference type="InterPro" id="IPR003594">
    <property type="entry name" value="HATPase_dom"/>
</dbReference>
<evidence type="ECO:0000256" key="11">
    <source>
        <dbReference type="ARBA" id="ARBA00023306"/>
    </source>
</evidence>
<dbReference type="SUPFAM" id="SSF47384">
    <property type="entry name" value="Homodimeric domain of signal transducing histidine kinase"/>
    <property type="match status" value="1"/>
</dbReference>
<keyword evidence="8" id="KW-0067">ATP-binding</keyword>
<keyword evidence="13" id="KW-0812">Transmembrane</keyword>
<proteinExistence type="predicted"/>
<accession>A0A1B1YRL1</accession>